<dbReference type="InterPro" id="IPR045584">
    <property type="entry name" value="Pilin-like"/>
</dbReference>
<name>A0ABY5LQ32_9CYAN</name>
<evidence type="ECO:0000259" key="9">
    <source>
        <dbReference type="Pfam" id="PF12019"/>
    </source>
</evidence>
<evidence type="ECO:0000256" key="5">
    <source>
        <dbReference type="ARBA" id="ARBA00022692"/>
    </source>
</evidence>
<dbReference type="InterPro" id="IPR012902">
    <property type="entry name" value="N_methyl_site"/>
</dbReference>
<evidence type="ECO:0000313" key="11">
    <source>
        <dbReference type="Proteomes" id="UP001057561"/>
    </source>
</evidence>
<dbReference type="InterPro" id="IPR022346">
    <property type="entry name" value="T2SS_GspH"/>
</dbReference>
<keyword evidence="11" id="KW-1185">Reference proteome</keyword>
<protein>
    <submittedName>
        <fullName evidence="10">Type II secretion system GspH family protein</fullName>
    </submittedName>
</protein>
<keyword evidence="3" id="KW-0488">Methylation</keyword>
<evidence type="ECO:0000256" key="1">
    <source>
        <dbReference type="ARBA" id="ARBA00004377"/>
    </source>
</evidence>
<keyword evidence="5 8" id="KW-0812">Transmembrane</keyword>
<sequence>MIYLLNRRFQDGFTLIEMIAVVLMIGILSAIVAPNWLAFMKTRNLNVAQDQVYRAMREAQSQARKEKLTYQVSFREQNNIVQWAIHPATINPSNAQWNDLDTSVSLDSETTLEEVANGVRLVRFDYIGSVKVPLGRITLSSKSGGKAKRCVIVSNILGAMRTAKENSKPESSKYCY</sequence>
<accession>A0ABY5LQ32</accession>
<feature type="domain" description="General secretion pathway GspH" evidence="9">
    <location>
        <begin position="50"/>
        <end position="155"/>
    </location>
</feature>
<dbReference type="Proteomes" id="UP001057561">
    <property type="component" value="Chromosome"/>
</dbReference>
<keyword evidence="7 8" id="KW-0472">Membrane</keyword>
<organism evidence="10 11">
    <name type="scientific">Dolichospermum heterosporum TAC447</name>
    <dbReference type="NCBI Taxonomy" id="747523"/>
    <lineage>
        <taxon>Bacteria</taxon>
        <taxon>Bacillati</taxon>
        <taxon>Cyanobacteriota</taxon>
        <taxon>Cyanophyceae</taxon>
        <taxon>Nostocales</taxon>
        <taxon>Aphanizomenonaceae</taxon>
        <taxon>Dolichospermum</taxon>
        <taxon>Dolichospermum heterosporum</taxon>
    </lineage>
</organism>
<evidence type="ECO:0000256" key="4">
    <source>
        <dbReference type="ARBA" id="ARBA00022519"/>
    </source>
</evidence>
<dbReference type="Pfam" id="PF07963">
    <property type="entry name" value="N_methyl"/>
    <property type="match status" value="1"/>
</dbReference>
<keyword evidence="4" id="KW-0997">Cell inner membrane</keyword>
<dbReference type="NCBIfam" id="TIGR02532">
    <property type="entry name" value="IV_pilin_GFxxxE"/>
    <property type="match status" value="1"/>
</dbReference>
<evidence type="ECO:0000313" key="10">
    <source>
        <dbReference type="EMBL" id="UUO13114.1"/>
    </source>
</evidence>
<evidence type="ECO:0000256" key="6">
    <source>
        <dbReference type="ARBA" id="ARBA00022989"/>
    </source>
</evidence>
<comment type="subcellular location">
    <subcellularLocation>
        <location evidence="1">Cell inner membrane</location>
        <topology evidence="1">Single-pass membrane protein</topology>
    </subcellularLocation>
</comment>
<evidence type="ECO:0000256" key="2">
    <source>
        <dbReference type="ARBA" id="ARBA00022475"/>
    </source>
</evidence>
<dbReference type="SUPFAM" id="SSF54523">
    <property type="entry name" value="Pili subunits"/>
    <property type="match status" value="1"/>
</dbReference>
<evidence type="ECO:0000256" key="3">
    <source>
        <dbReference type="ARBA" id="ARBA00022481"/>
    </source>
</evidence>
<keyword evidence="6 8" id="KW-1133">Transmembrane helix</keyword>
<dbReference type="Gene3D" id="3.30.700.10">
    <property type="entry name" value="Glycoprotein, Type 4 Pilin"/>
    <property type="match status" value="1"/>
</dbReference>
<gene>
    <name evidence="10" type="ORF">NG743_13420</name>
</gene>
<dbReference type="Pfam" id="PF12019">
    <property type="entry name" value="GspH"/>
    <property type="match status" value="1"/>
</dbReference>
<dbReference type="EMBL" id="CP099464">
    <property type="protein sequence ID" value="UUO13114.1"/>
    <property type="molecule type" value="Genomic_DNA"/>
</dbReference>
<evidence type="ECO:0000256" key="7">
    <source>
        <dbReference type="ARBA" id="ARBA00023136"/>
    </source>
</evidence>
<proteinExistence type="predicted"/>
<reference evidence="10" key="1">
    <citation type="submission" date="2022-06" db="EMBL/GenBank/DDBJ databases">
        <title>Nostosin G and Spiroidesin B from the Cyanobacterium Dolichospermum sp. NIES-1697.</title>
        <authorList>
            <person name="Phan C.-S."/>
            <person name="Mehjabin J.J."/>
            <person name="Anas A.R.J."/>
            <person name="Hayasaka M."/>
            <person name="Onoki R."/>
            <person name="Wang J."/>
            <person name="Umezawa T."/>
            <person name="Washio K."/>
            <person name="Morikawa M."/>
            <person name="Okino T."/>
        </authorList>
    </citation>
    <scope>NUCLEOTIDE SEQUENCE</scope>
    <source>
        <strain evidence="10">NIES-1697</strain>
    </source>
</reference>
<dbReference type="RefSeq" id="WP_027403275.1">
    <property type="nucleotide sequence ID" value="NZ_CP099464.1"/>
</dbReference>
<keyword evidence="2" id="KW-1003">Cell membrane</keyword>
<evidence type="ECO:0000256" key="8">
    <source>
        <dbReference type="SAM" id="Phobius"/>
    </source>
</evidence>
<feature type="transmembrane region" description="Helical" evidence="8">
    <location>
        <begin position="12"/>
        <end position="33"/>
    </location>
</feature>